<dbReference type="EMBL" id="JBJQND010000016">
    <property type="protein sequence ID" value="KAL3847802.1"/>
    <property type="molecule type" value="Genomic_DNA"/>
</dbReference>
<feature type="compositionally biased region" description="Low complexity" evidence="1">
    <location>
        <begin position="21"/>
        <end position="33"/>
    </location>
</feature>
<feature type="compositionally biased region" description="Polar residues" evidence="1">
    <location>
        <begin position="34"/>
        <end position="43"/>
    </location>
</feature>
<proteinExistence type="predicted"/>
<evidence type="ECO:0000313" key="2">
    <source>
        <dbReference type="EMBL" id="KAL3847802.1"/>
    </source>
</evidence>
<organism evidence="2 3">
    <name type="scientific">Sinanodonta woodiana</name>
    <name type="common">Chinese pond mussel</name>
    <name type="synonym">Anodonta woodiana</name>
    <dbReference type="NCBI Taxonomy" id="1069815"/>
    <lineage>
        <taxon>Eukaryota</taxon>
        <taxon>Metazoa</taxon>
        <taxon>Spiralia</taxon>
        <taxon>Lophotrochozoa</taxon>
        <taxon>Mollusca</taxon>
        <taxon>Bivalvia</taxon>
        <taxon>Autobranchia</taxon>
        <taxon>Heteroconchia</taxon>
        <taxon>Palaeoheterodonta</taxon>
        <taxon>Unionida</taxon>
        <taxon>Unionoidea</taxon>
        <taxon>Unionidae</taxon>
        <taxon>Unioninae</taxon>
        <taxon>Sinanodonta</taxon>
    </lineage>
</organism>
<feature type="compositionally biased region" description="Polar residues" evidence="1">
    <location>
        <begin position="109"/>
        <end position="134"/>
    </location>
</feature>
<reference evidence="2 3" key="1">
    <citation type="submission" date="2024-11" db="EMBL/GenBank/DDBJ databases">
        <title>Chromosome-level genome assembly of the freshwater bivalve Anodonta woodiana.</title>
        <authorList>
            <person name="Chen X."/>
        </authorList>
    </citation>
    <scope>NUCLEOTIDE SEQUENCE [LARGE SCALE GENOMIC DNA]</scope>
    <source>
        <strain evidence="2">MN2024</strain>
        <tissue evidence="2">Gills</tissue>
    </source>
</reference>
<accession>A0ABD3UEA9</accession>
<keyword evidence="3" id="KW-1185">Reference proteome</keyword>
<feature type="compositionally biased region" description="Low complexity" evidence="1">
    <location>
        <begin position="72"/>
        <end position="85"/>
    </location>
</feature>
<feature type="non-terminal residue" evidence="2">
    <location>
        <position position="237"/>
    </location>
</feature>
<dbReference type="AlphaFoldDB" id="A0ABD3UEA9"/>
<comment type="caution">
    <text evidence="2">The sequence shown here is derived from an EMBL/GenBank/DDBJ whole genome shotgun (WGS) entry which is preliminary data.</text>
</comment>
<feature type="region of interest" description="Disordered" evidence="1">
    <location>
        <begin position="72"/>
        <end position="151"/>
    </location>
</feature>
<dbReference type="Proteomes" id="UP001634394">
    <property type="component" value="Unassembled WGS sequence"/>
</dbReference>
<sequence length="237" mass="24653">MLGFVEMFDPSLLPSPPGFESTNSPSPLPSSTSDGQVPISSTGVVDPISPLNSNNIFINDAGGNVVTTHTEVTTTLPPSRRSPPTFELSTPVGVTQKPKPRDPFFIDMNSLQRNPSTGPTGAESSQSDRMNATTKDVKSEGLASGTGANIGSGLSGSVDPLIALFGHLTSQRRDSLVIASVNAATTKAATTATTTKAATTTTTTKRPVLPTAPVSNQEILQMLNTFSNQRVVLGKSQ</sequence>
<evidence type="ECO:0000313" key="3">
    <source>
        <dbReference type="Proteomes" id="UP001634394"/>
    </source>
</evidence>
<evidence type="ECO:0000256" key="1">
    <source>
        <dbReference type="SAM" id="MobiDB-lite"/>
    </source>
</evidence>
<feature type="region of interest" description="Disordered" evidence="1">
    <location>
        <begin position="12"/>
        <end position="46"/>
    </location>
</feature>
<protein>
    <submittedName>
        <fullName evidence="2">Uncharacterized protein</fullName>
    </submittedName>
</protein>
<name>A0ABD3UEA9_SINWO</name>
<gene>
    <name evidence="2" type="ORF">ACJMK2_018696</name>
</gene>